<dbReference type="EMBL" id="JADNRY010000137">
    <property type="protein sequence ID" value="KAF9063849.1"/>
    <property type="molecule type" value="Genomic_DNA"/>
</dbReference>
<dbReference type="Proteomes" id="UP000772434">
    <property type="component" value="Unassembled WGS sequence"/>
</dbReference>
<gene>
    <name evidence="2" type="ORF">BDP27DRAFT_1334519</name>
</gene>
<protein>
    <recommendedName>
        <fullName evidence="4">Secreted protein</fullName>
    </recommendedName>
</protein>
<evidence type="ECO:0000256" key="1">
    <source>
        <dbReference type="SAM" id="SignalP"/>
    </source>
</evidence>
<evidence type="ECO:0000313" key="2">
    <source>
        <dbReference type="EMBL" id="KAF9063849.1"/>
    </source>
</evidence>
<dbReference type="AlphaFoldDB" id="A0A9P5PIE8"/>
<comment type="caution">
    <text evidence="2">The sequence shown here is derived from an EMBL/GenBank/DDBJ whole genome shotgun (WGS) entry which is preliminary data.</text>
</comment>
<organism evidence="2 3">
    <name type="scientific">Rhodocollybia butyracea</name>
    <dbReference type="NCBI Taxonomy" id="206335"/>
    <lineage>
        <taxon>Eukaryota</taxon>
        <taxon>Fungi</taxon>
        <taxon>Dikarya</taxon>
        <taxon>Basidiomycota</taxon>
        <taxon>Agaricomycotina</taxon>
        <taxon>Agaricomycetes</taxon>
        <taxon>Agaricomycetidae</taxon>
        <taxon>Agaricales</taxon>
        <taxon>Marasmiineae</taxon>
        <taxon>Omphalotaceae</taxon>
        <taxon>Rhodocollybia</taxon>
    </lineage>
</organism>
<keyword evidence="1" id="KW-0732">Signal</keyword>
<evidence type="ECO:0008006" key="4">
    <source>
        <dbReference type="Google" id="ProtNLM"/>
    </source>
</evidence>
<feature type="chain" id="PRO_5040354777" description="Secreted protein" evidence="1">
    <location>
        <begin position="19"/>
        <end position="111"/>
    </location>
</feature>
<keyword evidence="3" id="KW-1185">Reference proteome</keyword>
<evidence type="ECO:0000313" key="3">
    <source>
        <dbReference type="Proteomes" id="UP000772434"/>
    </source>
</evidence>
<reference evidence="2" key="1">
    <citation type="submission" date="2020-11" db="EMBL/GenBank/DDBJ databases">
        <authorList>
            <consortium name="DOE Joint Genome Institute"/>
            <person name="Ahrendt S."/>
            <person name="Riley R."/>
            <person name="Andreopoulos W."/>
            <person name="Labutti K."/>
            <person name="Pangilinan J."/>
            <person name="Ruiz-Duenas F.J."/>
            <person name="Barrasa J.M."/>
            <person name="Sanchez-Garcia M."/>
            <person name="Camarero S."/>
            <person name="Miyauchi S."/>
            <person name="Serrano A."/>
            <person name="Linde D."/>
            <person name="Babiker R."/>
            <person name="Drula E."/>
            <person name="Ayuso-Fernandez I."/>
            <person name="Pacheco R."/>
            <person name="Padilla G."/>
            <person name="Ferreira P."/>
            <person name="Barriuso J."/>
            <person name="Kellner H."/>
            <person name="Castanera R."/>
            <person name="Alfaro M."/>
            <person name="Ramirez L."/>
            <person name="Pisabarro A.G."/>
            <person name="Kuo A."/>
            <person name="Tritt A."/>
            <person name="Lipzen A."/>
            <person name="He G."/>
            <person name="Yan M."/>
            <person name="Ng V."/>
            <person name="Cullen D."/>
            <person name="Martin F."/>
            <person name="Rosso M.-N."/>
            <person name="Henrissat B."/>
            <person name="Hibbett D."/>
            <person name="Martinez A.T."/>
            <person name="Grigoriev I.V."/>
        </authorList>
    </citation>
    <scope>NUCLEOTIDE SEQUENCE</scope>
    <source>
        <strain evidence="2">AH 40177</strain>
    </source>
</reference>
<accession>A0A9P5PIE8</accession>
<feature type="non-terminal residue" evidence="2">
    <location>
        <position position="1"/>
    </location>
</feature>
<proteinExistence type="predicted"/>
<name>A0A9P5PIE8_9AGAR</name>
<feature type="signal peptide" evidence="1">
    <location>
        <begin position="1"/>
        <end position="18"/>
    </location>
</feature>
<sequence>MRRVLFVGFFRVWSTIWSHSSSPVSRPSSDFAFHVTSANPDHVLTLVAISFIISEFPHVIDTTGAAKKPGEFLQNVLSAHEVLARRWAAKDIVNIRSRPDRCLSSPVIYHI</sequence>